<reference evidence="14 15" key="1">
    <citation type="journal article" date="2015" name="Genome Announc.">
        <title>Draft Genome Sequence and Gene Annotation of the Entomopathogenic Fungus Verticillium hemipterigenum.</title>
        <authorList>
            <person name="Horn F."/>
            <person name="Habel A."/>
            <person name="Scharf D.H."/>
            <person name="Dworschak J."/>
            <person name="Brakhage A.A."/>
            <person name="Guthke R."/>
            <person name="Hertweck C."/>
            <person name="Linde J."/>
        </authorList>
    </citation>
    <scope>NUCLEOTIDE SEQUENCE [LARGE SCALE GENOMIC DNA]</scope>
</reference>
<keyword evidence="9" id="KW-0804">Transcription</keyword>
<dbReference type="EMBL" id="CDHN01000004">
    <property type="protein sequence ID" value="CEJ92140.1"/>
    <property type="molecule type" value="Genomic_DNA"/>
</dbReference>
<comment type="subcellular location">
    <subcellularLocation>
        <location evidence="1">Nucleus</location>
    </subcellularLocation>
</comment>
<keyword evidence="7" id="KW-0805">Transcription regulation</keyword>
<dbReference type="Pfam" id="PF00096">
    <property type="entry name" value="zf-C2H2"/>
    <property type="match status" value="2"/>
</dbReference>
<dbReference type="GO" id="GO:0008270">
    <property type="term" value="F:zinc ion binding"/>
    <property type="evidence" value="ECO:0007669"/>
    <property type="project" value="UniProtKB-KW"/>
</dbReference>
<protein>
    <submittedName>
        <fullName evidence="14">Putative Zinc finger domain-containing protein</fullName>
    </submittedName>
</protein>
<proteinExistence type="inferred from homology"/>
<evidence type="ECO:0000256" key="9">
    <source>
        <dbReference type="ARBA" id="ARBA00023163"/>
    </source>
</evidence>
<gene>
    <name evidence="14" type="ORF">VHEMI07809</name>
</gene>
<sequence length="332" mass="35802">MATLTSFSSRRPAAGALPTFSLPPPQDIPRAGDGLSPNGLANVNTSGSQSSHSNMQYTYGAPAHSGWNNSTSPYHAQSQQPMPQSPYGSRPSIYSQSSMSYPNQRSSQSPPSHNDNMGAPFDSYSNGQDGHSMTSAAPGHSSILAHTTQPQTPSSATSNVDPYAFSRPPSNPSYYTSSAPQHGFGYSQQSPTQPSPPSAPRALPGQYRYGYQGVNGMGGPVMGGSQMGMMGGMGVQGYGHAMMYNNQPPQTEKPFKCDQCTQAFSRNHDLKRHKRIHLAVKPFPCSYCSKSFSRKDALKRHRLVKGCEGKASEDGGPLLDEERKHMESMRKM</sequence>
<evidence type="ECO:0000256" key="11">
    <source>
        <dbReference type="PROSITE-ProRule" id="PRU00042"/>
    </source>
</evidence>
<feature type="compositionally biased region" description="Polar residues" evidence="12">
    <location>
        <begin position="39"/>
        <end position="57"/>
    </location>
</feature>
<feature type="region of interest" description="Disordered" evidence="12">
    <location>
        <begin position="308"/>
        <end position="332"/>
    </location>
</feature>
<feature type="compositionally biased region" description="Polar residues" evidence="12">
    <location>
        <begin position="66"/>
        <end position="82"/>
    </location>
</feature>
<evidence type="ECO:0000256" key="3">
    <source>
        <dbReference type="ARBA" id="ARBA00022723"/>
    </source>
</evidence>
<dbReference type="GO" id="GO:0000978">
    <property type="term" value="F:RNA polymerase II cis-regulatory region sequence-specific DNA binding"/>
    <property type="evidence" value="ECO:0007669"/>
    <property type="project" value="TreeGrafter"/>
</dbReference>
<feature type="compositionally biased region" description="Polar residues" evidence="12">
    <location>
        <begin position="123"/>
        <end position="135"/>
    </location>
</feature>
<dbReference type="AlphaFoldDB" id="A0A0A1TM25"/>
<feature type="compositionally biased region" description="Basic and acidic residues" evidence="12">
    <location>
        <begin position="320"/>
        <end position="332"/>
    </location>
</feature>
<keyword evidence="15" id="KW-1185">Reference proteome</keyword>
<evidence type="ECO:0000256" key="1">
    <source>
        <dbReference type="ARBA" id="ARBA00004123"/>
    </source>
</evidence>
<evidence type="ECO:0000256" key="4">
    <source>
        <dbReference type="ARBA" id="ARBA00022737"/>
    </source>
</evidence>
<feature type="compositionally biased region" description="Polar residues" evidence="12">
    <location>
        <begin position="92"/>
        <end position="115"/>
    </location>
</feature>
<dbReference type="InterPro" id="IPR036236">
    <property type="entry name" value="Znf_C2H2_sf"/>
</dbReference>
<keyword evidence="4" id="KW-0677">Repeat</keyword>
<evidence type="ECO:0000256" key="10">
    <source>
        <dbReference type="ARBA" id="ARBA00023242"/>
    </source>
</evidence>
<keyword evidence="10" id="KW-0539">Nucleus</keyword>
<keyword evidence="3" id="KW-0479">Metal-binding</keyword>
<feature type="compositionally biased region" description="Low complexity" evidence="12">
    <location>
        <begin position="147"/>
        <end position="158"/>
    </location>
</feature>
<dbReference type="GO" id="GO:0001227">
    <property type="term" value="F:DNA-binding transcription repressor activity, RNA polymerase II-specific"/>
    <property type="evidence" value="ECO:0007669"/>
    <property type="project" value="TreeGrafter"/>
</dbReference>
<dbReference type="Gene3D" id="3.30.160.60">
    <property type="entry name" value="Classic Zinc Finger"/>
    <property type="match status" value="2"/>
</dbReference>
<evidence type="ECO:0000259" key="13">
    <source>
        <dbReference type="PROSITE" id="PS50157"/>
    </source>
</evidence>
<dbReference type="Proteomes" id="UP000039046">
    <property type="component" value="Unassembled WGS sequence"/>
</dbReference>
<dbReference type="SMART" id="SM00355">
    <property type="entry name" value="ZnF_C2H2"/>
    <property type="match status" value="2"/>
</dbReference>
<evidence type="ECO:0000313" key="14">
    <source>
        <dbReference type="EMBL" id="CEJ92140.1"/>
    </source>
</evidence>
<evidence type="ECO:0000256" key="5">
    <source>
        <dbReference type="ARBA" id="ARBA00022771"/>
    </source>
</evidence>
<dbReference type="FunFam" id="3.30.160.60:FF:000065">
    <property type="entry name" value="B-cell CLL/lymphoma 6, member B"/>
    <property type="match status" value="1"/>
</dbReference>
<dbReference type="GO" id="GO:0005654">
    <property type="term" value="C:nucleoplasm"/>
    <property type="evidence" value="ECO:0007669"/>
    <property type="project" value="TreeGrafter"/>
</dbReference>
<keyword evidence="8" id="KW-0238">DNA-binding</keyword>
<evidence type="ECO:0000313" key="15">
    <source>
        <dbReference type="Proteomes" id="UP000039046"/>
    </source>
</evidence>
<keyword evidence="6" id="KW-0862">Zinc</keyword>
<dbReference type="PROSITE" id="PS00028">
    <property type="entry name" value="ZINC_FINGER_C2H2_1"/>
    <property type="match status" value="1"/>
</dbReference>
<dbReference type="PANTHER" id="PTHR24399:SF70">
    <property type="entry name" value="C2H2-TYPE DOMAIN-CONTAINING PROTEIN"/>
    <property type="match status" value="1"/>
</dbReference>
<evidence type="ECO:0000256" key="2">
    <source>
        <dbReference type="ARBA" id="ARBA00006991"/>
    </source>
</evidence>
<dbReference type="OrthoDB" id="8922241at2759"/>
<dbReference type="SUPFAM" id="SSF57667">
    <property type="entry name" value="beta-beta-alpha zinc fingers"/>
    <property type="match status" value="1"/>
</dbReference>
<organism evidence="14 15">
    <name type="scientific">[Torrubiella] hemipterigena</name>
    <dbReference type="NCBI Taxonomy" id="1531966"/>
    <lineage>
        <taxon>Eukaryota</taxon>
        <taxon>Fungi</taxon>
        <taxon>Dikarya</taxon>
        <taxon>Ascomycota</taxon>
        <taxon>Pezizomycotina</taxon>
        <taxon>Sordariomycetes</taxon>
        <taxon>Hypocreomycetidae</taxon>
        <taxon>Hypocreales</taxon>
        <taxon>Clavicipitaceae</taxon>
        <taxon>Clavicipitaceae incertae sedis</taxon>
        <taxon>'Torrubiella' clade</taxon>
    </lineage>
</organism>
<dbReference type="FunFam" id="3.30.160.60:FF:000770">
    <property type="entry name" value="zinc finger protein 16"/>
    <property type="match status" value="1"/>
</dbReference>
<dbReference type="PROSITE" id="PS50157">
    <property type="entry name" value="ZINC_FINGER_C2H2_2"/>
    <property type="match status" value="2"/>
</dbReference>
<feature type="region of interest" description="Disordered" evidence="12">
    <location>
        <begin position="1"/>
        <end position="206"/>
    </location>
</feature>
<feature type="domain" description="C2H2-type" evidence="13">
    <location>
        <begin position="283"/>
        <end position="310"/>
    </location>
</feature>
<evidence type="ECO:0000256" key="7">
    <source>
        <dbReference type="ARBA" id="ARBA00023015"/>
    </source>
</evidence>
<accession>A0A0A1TM25</accession>
<evidence type="ECO:0000256" key="8">
    <source>
        <dbReference type="ARBA" id="ARBA00023125"/>
    </source>
</evidence>
<dbReference type="InterPro" id="IPR013087">
    <property type="entry name" value="Znf_C2H2_type"/>
</dbReference>
<dbReference type="PANTHER" id="PTHR24399">
    <property type="entry name" value="ZINC FINGER AND BTB DOMAIN-CONTAINING"/>
    <property type="match status" value="1"/>
</dbReference>
<comment type="similarity">
    <text evidence="2">Belongs to the krueppel C2H2-type zinc-finger protein family.</text>
</comment>
<evidence type="ECO:0000256" key="12">
    <source>
        <dbReference type="SAM" id="MobiDB-lite"/>
    </source>
</evidence>
<dbReference type="STRING" id="1531966.A0A0A1TM25"/>
<feature type="domain" description="C2H2-type" evidence="13">
    <location>
        <begin position="255"/>
        <end position="282"/>
    </location>
</feature>
<dbReference type="HOGENOM" id="CLU_031986_0_0_1"/>
<keyword evidence="5 11" id="KW-0863">Zinc-finger</keyword>
<name>A0A0A1TM25_9HYPO</name>
<evidence type="ECO:0000256" key="6">
    <source>
        <dbReference type="ARBA" id="ARBA00022833"/>
    </source>
</evidence>